<dbReference type="GO" id="GO:0005262">
    <property type="term" value="F:calcium channel activity"/>
    <property type="evidence" value="ECO:0007669"/>
    <property type="project" value="TreeGrafter"/>
</dbReference>
<evidence type="ECO:0000256" key="3">
    <source>
        <dbReference type="ARBA" id="ARBA00022692"/>
    </source>
</evidence>
<feature type="transmembrane region" description="Helical" evidence="6">
    <location>
        <begin position="218"/>
        <end position="239"/>
    </location>
</feature>
<dbReference type="InterPro" id="IPR051223">
    <property type="entry name" value="Polycystin"/>
</dbReference>
<reference evidence="10" key="1">
    <citation type="submission" date="2022-11" db="UniProtKB">
        <authorList>
            <consortium name="WormBaseParasite"/>
        </authorList>
    </citation>
    <scope>IDENTIFICATION</scope>
</reference>
<keyword evidence="4 6" id="KW-1133">Transmembrane helix</keyword>
<dbReference type="Pfam" id="PF20519">
    <property type="entry name" value="Polycystin_dom"/>
    <property type="match status" value="1"/>
</dbReference>
<proteinExistence type="inferred from homology"/>
<dbReference type="WBParaSite" id="nRc.2.0.1.t30850-RA">
    <property type="protein sequence ID" value="nRc.2.0.1.t30850-RA"/>
    <property type="gene ID" value="nRc.2.0.1.g30850"/>
</dbReference>
<dbReference type="GO" id="GO:0016020">
    <property type="term" value="C:membrane"/>
    <property type="evidence" value="ECO:0007669"/>
    <property type="project" value="UniProtKB-SubCell"/>
</dbReference>
<organism evidence="9 10">
    <name type="scientific">Romanomermis culicivorax</name>
    <name type="common">Nematode worm</name>
    <dbReference type="NCBI Taxonomy" id="13658"/>
    <lineage>
        <taxon>Eukaryota</taxon>
        <taxon>Metazoa</taxon>
        <taxon>Ecdysozoa</taxon>
        <taxon>Nematoda</taxon>
        <taxon>Enoplea</taxon>
        <taxon>Dorylaimia</taxon>
        <taxon>Mermithida</taxon>
        <taxon>Mermithoidea</taxon>
        <taxon>Mermithidae</taxon>
        <taxon>Romanomermis</taxon>
    </lineage>
</organism>
<comment type="subcellular location">
    <subcellularLocation>
        <location evidence="1">Membrane</location>
        <topology evidence="1">Multi-pass membrane protein</topology>
    </subcellularLocation>
</comment>
<name>A0A915JWP5_ROMCU</name>
<evidence type="ECO:0000259" key="7">
    <source>
        <dbReference type="Pfam" id="PF08016"/>
    </source>
</evidence>
<evidence type="ECO:0000256" key="4">
    <source>
        <dbReference type="ARBA" id="ARBA00022989"/>
    </source>
</evidence>
<feature type="transmembrane region" description="Helical" evidence="6">
    <location>
        <begin position="259"/>
        <end position="281"/>
    </location>
</feature>
<dbReference type="PANTHER" id="PTHR10877">
    <property type="entry name" value="POLYCYSTIN FAMILY MEMBER"/>
    <property type="match status" value="1"/>
</dbReference>
<accession>A0A915JWP5</accession>
<evidence type="ECO:0000256" key="2">
    <source>
        <dbReference type="ARBA" id="ARBA00007200"/>
    </source>
</evidence>
<evidence type="ECO:0000259" key="8">
    <source>
        <dbReference type="Pfam" id="PF20519"/>
    </source>
</evidence>
<keyword evidence="9" id="KW-1185">Reference proteome</keyword>
<evidence type="ECO:0000313" key="10">
    <source>
        <dbReference type="WBParaSite" id="nRc.2.0.1.t30850-RA"/>
    </source>
</evidence>
<feature type="transmembrane region" description="Helical" evidence="6">
    <location>
        <begin position="321"/>
        <end position="346"/>
    </location>
</feature>
<dbReference type="InterPro" id="IPR013122">
    <property type="entry name" value="PKD1_2_channel"/>
</dbReference>
<sequence length="429" mass="49037">MILKFGVGSTRNPKVRWDQDLPFCTTQNTCYIPVVLQNFSVRCSANSHIVYEESGNFFVNWTTSDQLFSKNSFSDEDSGLQSRTEYQYKSAYDLNNILTTGLTDFFSGGGYVVKLIGPVSVLQEKMTYLQQQGWIDDRTRAVMVEFTVYDANINVFSVNKIVSEFPPYGSVISWAAFQPLRLLPFGNQYVSLEIICLILDRTHGNTIVSFQYVQLLDFLYNIGLSFCVFATMLKLITLLRFNRRISVLQSTLARCKKDLVNYFVVFGILFAAFSQSFFFILNTKLTDYKNFMTAACSIFTVLLGKGQFDVLLASSPLIPPLFVAFFVSMVIFMVNIFITIILTAFIEIKHDSARQNNEYEVVQFTIRKLRAMMGMRPTPDQKIFCDNENASLGTLTLIERKMNLSQTLCKICYYRQNILFYCTTANADV</sequence>
<evidence type="ECO:0000256" key="5">
    <source>
        <dbReference type="ARBA" id="ARBA00023136"/>
    </source>
</evidence>
<dbReference type="GO" id="GO:0050982">
    <property type="term" value="P:detection of mechanical stimulus"/>
    <property type="evidence" value="ECO:0007669"/>
    <property type="project" value="TreeGrafter"/>
</dbReference>
<evidence type="ECO:0000256" key="1">
    <source>
        <dbReference type="ARBA" id="ARBA00004141"/>
    </source>
</evidence>
<dbReference type="PANTHER" id="PTHR10877:SF150">
    <property type="entry name" value="REJ DOMAIN-CONTAINING PROTEIN"/>
    <property type="match status" value="1"/>
</dbReference>
<keyword evidence="3 6" id="KW-0812">Transmembrane</keyword>
<comment type="similarity">
    <text evidence="2">Belongs to the polycystin family.</text>
</comment>
<evidence type="ECO:0000313" key="9">
    <source>
        <dbReference type="Proteomes" id="UP000887565"/>
    </source>
</evidence>
<dbReference type="InterPro" id="IPR046791">
    <property type="entry name" value="Polycystin_dom"/>
</dbReference>
<dbReference type="AlphaFoldDB" id="A0A915JWP5"/>
<feature type="domain" description="Polycystin" evidence="8">
    <location>
        <begin position="27"/>
        <end position="182"/>
    </location>
</feature>
<protein>
    <submittedName>
        <fullName evidence="10">Polycystin cation channel PKD1/PKD2 domain-containing protein</fullName>
    </submittedName>
</protein>
<dbReference type="Proteomes" id="UP000887565">
    <property type="component" value="Unplaced"/>
</dbReference>
<dbReference type="Pfam" id="PF08016">
    <property type="entry name" value="PKD_channel"/>
    <property type="match status" value="1"/>
</dbReference>
<feature type="domain" description="Polycystin cation channel PKD1/PKD2" evidence="7">
    <location>
        <begin position="203"/>
        <end position="347"/>
    </location>
</feature>
<dbReference type="Gene3D" id="1.10.287.70">
    <property type="match status" value="1"/>
</dbReference>
<dbReference type="OMA" id="TRSENKX"/>
<evidence type="ECO:0000256" key="6">
    <source>
        <dbReference type="SAM" id="Phobius"/>
    </source>
</evidence>
<keyword evidence="5 6" id="KW-0472">Membrane</keyword>